<gene>
    <name evidence="2" type="ORF">BGZ99_002692</name>
</gene>
<comment type="caution">
    <text evidence="2">The sequence shown here is derived from an EMBL/GenBank/DDBJ whole genome shotgun (WGS) entry which is preliminary data.</text>
</comment>
<evidence type="ECO:0000256" key="1">
    <source>
        <dbReference type="SAM" id="MobiDB-lite"/>
    </source>
</evidence>
<dbReference type="AlphaFoldDB" id="A0A9P6RS14"/>
<accession>A0A9P6RS14</accession>
<dbReference type="OrthoDB" id="2434403at2759"/>
<keyword evidence="3" id="KW-1185">Reference proteome</keyword>
<name>A0A9P6RS14_9FUNG</name>
<reference evidence="2" key="1">
    <citation type="journal article" date="2020" name="Fungal Divers.">
        <title>Resolving the Mortierellaceae phylogeny through synthesis of multi-gene phylogenetics and phylogenomics.</title>
        <authorList>
            <person name="Vandepol N."/>
            <person name="Liber J."/>
            <person name="Desiro A."/>
            <person name="Na H."/>
            <person name="Kennedy M."/>
            <person name="Barry K."/>
            <person name="Grigoriev I.V."/>
            <person name="Miller A.N."/>
            <person name="O'Donnell K."/>
            <person name="Stajich J.E."/>
            <person name="Bonito G."/>
        </authorList>
    </citation>
    <scope>NUCLEOTIDE SEQUENCE</scope>
    <source>
        <strain evidence="2">REB-010B</strain>
    </source>
</reference>
<organism evidence="2 3">
    <name type="scientific">Dissophora globulifera</name>
    <dbReference type="NCBI Taxonomy" id="979702"/>
    <lineage>
        <taxon>Eukaryota</taxon>
        <taxon>Fungi</taxon>
        <taxon>Fungi incertae sedis</taxon>
        <taxon>Mucoromycota</taxon>
        <taxon>Mortierellomycotina</taxon>
        <taxon>Mortierellomycetes</taxon>
        <taxon>Mortierellales</taxon>
        <taxon>Mortierellaceae</taxon>
        <taxon>Dissophora</taxon>
    </lineage>
</organism>
<feature type="region of interest" description="Disordered" evidence="1">
    <location>
        <begin position="85"/>
        <end position="114"/>
    </location>
</feature>
<protein>
    <submittedName>
        <fullName evidence="2">Uncharacterized protein</fullName>
    </submittedName>
</protein>
<feature type="compositionally biased region" description="Low complexity" evidence="1">
    <location>
        <begin position="98"/>
        <end position="114"/>
    </location>
</feature>
<proteinExistence type="predicted"/>
<dbReference type="Proteomes" id="UP000738325">
    <property type="component" value="Unassembled WGS sequence"/>
</dbReference>
<dbReference type="EMBL" id="JAAAIP010000184">
    <property type="protein sequence ID" value="KAG0323596.1"/>
    <property type="molecule type" value="Genomic_DNA"/>
</dbReference>
<sequence>MLWQAGSVQSVRWSKKYAKQLPKDTTIDIILVDAKANRKVHSLKRFIPFHKGAAKVWVPFKIPEDASYVLVLELYHGRSQQPAIVESRPQFRLPPSPSTSTTSSTSINTLATTSASKSTPVIAKTEAISNDPKSGTAIPSILRRSDINITPRPRKVTRGFASSSSSSDTPAAQDINHDDYYKGHKESQALEFSPNEFREEYPNVLQPIELEHTFGLFQKVYSRAPYTLKWKVPERVAELLEYTQKRLDLMMDKGIDLSQRRHSALRDNTKTFIAKMLIELVQDETHESVLVLARNIPAETRFQYLQIHERVPQDFYRLKVQMVVVEVQGSRHDDPLVSKSRLGHGESMEGWDFPSGGRVVDRYESITRRFWVADGAF</sequence>
<evidence type="ECO:0000313" key="3">
    <source>
        <dbReference type="Proteomes" id="UP000738325"/>
    </source>
</evidence>
<feature type="region of interest" description="Disordered" evidence="1">
    <location>
        <begin position="156"/>
        <end position="177"/>
    </location>
</feature>
<evidence type="ECO:0000313" key="2">
    <source>
        <dbReference type="EMBL" id="KAG0323596.1"/>
    </source>
</evidence>